<accession>H8Z209</accession>
<proteinExistence type="predicted"/>
<dbReference type="STRING" id="631362.Thi970DRAFT_01746"/>
<feature type="region of interest" description="Disordered" evidence="1">
    <location>
        <begin position="28"/>
        <end position="54"/>
    </location>
</feature>
<sequence length="54" mass="5267">MKTRNMNLLGTLAFGLILAFGALGTATAGDGKSCGGKKDGDKSAAVSIPAKAVA</sequence>
<evidence type="ECO:0000256" key="2">
    <source>
        <dbReference type="SAM" id="SignalP"/>
    </source>
</evidence>
<feature type="signal peptide" evidence="2">
    <location>
        <begin position="1"/>
        <end position="28"/>
    </location>
</feature>
<dbReference type="HOGENOM" id="CLU_3049003_0_0_6"/>
<evidence type="ECO:0000256" key="1">
    <source>
        <dbReference type="SAM" id="MobiDB-lite"/>
    </source>
</evidence>
<organism evidence="3 4">
    <name type="scientific">Thiorhodovibrio frisius</name>
    <dbReference type="NCBI Taxonomy" id="631362"/>
    <lineage>
        <taxon>Bacteria</taxon>
        <taxon>Pseudomonadati</taxon>
        <taxon>Pseudomonadota</taxon>
        <taxon>Gammaproteobacteria</taxon>
        <taxon>Chromatiales</taxon>
        <taxon>Chromatiaceae</taxon>
        <taxon>Thiorhodovibrio</taxon>
    </lineage>
</organism>
<keyword evidence="2" id="KW-0732">Signal</keyword>
<reference evidence="3 4" key="2">
    <citation type="submission" date="2011-11" db="EMBL/GenBank/DDBJ databases">
        <authorList>
            <consortium name="US DOE Joint Genome Institute"/>
            <person name="Lucas S."/>
            <person name="Han J."/>
            <person name="Lapidus A."/>
            <person name="Cheng J.-F."/>
            <person name="Goodwin L."/>
            <person name="Pitluck S."/>
            <person name="Peters L."/>
            <person name="Ovchinnikova G."/>
            <person name="Zhang X."/>
            <person name="Detter J.C."/>
            <person name="Han C."/>
            <person name="Tapia R."/>
            <person name="Land M."/>
            <person name="Hauser L."/>
            <person name="Kyrpides N."/>
            <person name="Ivanova N."/>
            <person name="Pagani I."/>
            <person name="Vogl K."/>
            <person name="Liu Z."/>
            <person name="Overmann J."/>
            <person name="Frigaard N.-U."/>
            <person name="Bryant D."/>
            <person name="Woyke T."/>
        </authorList>
    </citation>
    <scope>NUCLEOTIDE SEQUENCE [LARGE SCALE GENOMIC DNA]</scope>
    <source>
        <strain evidence="3 4">970</strain>
    </source>
</reference>
<keyword evidence="4" id="KW-1185">Reference proteome</keyword>
<name>H8Z209_9GAMM</name>
<feature type="chain" id="PRO_5003617640" evidence="2">
    <location>
        <begin position="29"/>
        <end position="54"/>
    </location>
</feature>
<gene>
    <name evidence="3" type="ORF">Thi970DRAFT_01746</name>
</gene>
<evidence type="ECO:0000313" key="4">
    <source>
        <dbReference type="Proteomes" id="UP000002964"/>
    </source>
</evidence>
<dbReference type="EMBL" id="JH603169">
    <property type="protein sequence ID" value="EIC21534.1"/>
    <property type="molecule type" value="Genomic_DNA"/>
</dbReference>
<evidence type="ECO:0000313" key="3">
    <source>
        <dbReference type="EMBL" id="EIC21534.1"/>
    </source>
</evidence>
<dbReference type="RefSeq" id="WP_009148119.1">
    <property type="nucleotide sequence ID" value="NZ_CP121471.1"/>
</dbReference>
<reference evidence="4" key="1">
    <citation type="submission" date="2011-06" db="EMBL/GenBank/DDBJ databases">
        <authorList>
            <consortium name="US DOE Joint Genome Institute (JGI-PGF)"/>
            <person name="Lucas S."/>
            <person name="Han J."/>
            <person name="Lapidus A."/>
            <person name="Cheng J.-F."/>
            <person name="Goodwin L."/>
            <person name="Pitluck S."/>
            <person name="Peters L."/>
            <person name="Land M.L."/>
            <person name="Hauser L."/>
            <person name="Vogl K."/>
            <person name="Liu Z."/>
            <person name="Overmann J."/>
            <person name="Frigaard N.-U."/>
            <person name="Bryant D.A."/>
            <person name="Woyke T.J."/>
        </authorList>
    </citation>
    <scope>NUCLEOTIDE SEQUENCE [LARGE SCALE GENOMIC DNA]</scope>
    <source>
        <strain evidence="4">970</strain>
    </source>
</reference>
<dbReference type="AlphaFoldDB" id="H8Z209"/>
<dbReference type="Proteomes" id="UP000002964">
    <property type="component" value="Unassembled WGS sequence"/>
</dbReference>
<protein>
    <submittedName>
        <fullName evidence="3">Uncharacterized protein</fullName>
    </submittedName>
</protein>